<organism evidence="2 3">
    <name type="scientific">Polluticaenibacter yanchengensis</name>
    <dbReference type="NCBI Taxonomy" id="3014562"/>
    <lineage>
        <taxon>Bacteria</taxon>
        <taxon>Pseudomonadati</taxon>
        <taxon>Bacteroidota</taxon>
        <taxon>Chitinophagia</taxon>
        <taxon>Chitinophagales</taxon>
        <taxon>Chitinophagaceae</taxon>
        <taxon>Polluticaenibacter</taxon>
    </lineage>
</organism>
<evidence type="ECO:0000313" key="2">
    <source>
        <dbReference type="EMBL" id="MDA3616512.1"/>
    </source>
</evidence>
<keyword evidence="3" id="KW-1185">Reference proteome</keyword>
<sequence length="255" mass="29515">MAQLVKRKAFLGVTNIIRFNWHFYVLASLLFILMVFIARFSSIYILQQVSLIGAILILISTSLSIFVSWYIYDFTNIYQLPFIKASGESFSIANFNAGFDEFSPVIKCKFPNASLDVFDFYNPARHTEISVKRARKSIKPYPGTRIIDTNTFVPEADKYDTVFLIFSAHEIRDTKERITFLHLLETSLKASGKIYVMEHTRNLANLVAFNLGSLHFYSDKSWKNCFMLAKLKVKRQYKLNPFINLYEVIANDPTH</sequence>
<dbReference type="GO" id="GO:0008168">
    <property type="term" value="F:methyltransferase activity"/>
    <property type="evidence" value="ECO:0007669"/>
    <property type="project" value="UniProtKB-KW"/>
</dbReference>
<dbReference type="EMBL" id="JAQGEF010000032">
    <property type="protein sequence ID" value="MDA3616512.1"/>
    <property type="molecule type" value="Genomic_DNA"/>
</dbReference>
<dbReference type="InterPro" id="IPR029063">
    <property type="entry name" value="SAM-dependent_MTases_sf"/>
</dbReference>
<feature type="transmembrane region" description="Helical" evidence="1">
    <location>
        <begin position="51"/>
        <end position="72"/>
    </location>
</feature>
<dbReference type="SUPFAM" id="SSF53335">
    <property type="entry name" value="S-adenosyl-L-methionine-dependent methyltransferases"/>
    <property type="match status" value="1"/>
</dbReference>
<keyword evidence="1" id="KW-1133">Transmembrane helix</keyword>
<evidence type="ECO:0000313" key="3">
    <source>
        <dbReference type="Proteomes" id="UP001210231"/>
    </source>
</evidence>
<keyword evidence="2" id="KW-0808">Transferase</keyword>
<feature type="transmembrane region" description="Helical" evidence="1">
    <location>
        <begin position="21"/>
        <end position="45"/>
    </location>
</feature>
<keyword evidence="1" id="KW-0812">Transmembrane</keyword>
<gene>
    <name evidence="2" type="ORF">O3P16_17000</name>
</gene>
<keyword evidence="2" id="KW-0489">Methyltransferase</keyword>
<evidence type="ECO:0000256" key="1">
    <source>
        <dbReference type="SAM" id="Phobius"/>
    </source>
</evidence>
<proteinExistence type="predicted"/>
<dbReference type="Gene3D" id="3.40.50.150">
    <property type="entry name" value="Vaccinia Virus protein VP39"/>
    <property type="match status" value="1"/>
</dbReference>
<name>A0ABT4UQ82_9BACT</name>
<dbReference type="Proteomes" id="UP001210231">
    <property type="component" value="Unassembled WGS sequence"/>
</dbReference>
<comment type="caution">
    <text evidence="2">The sequence shown here is derived from an EMBL/GenBank/DDBJ whole genome shotgun (WGS) entry which is preliminary data.</text>
</comment>
<keyword evidence="1" id="KW-0472">Membrane</keyword>
<protein>
    <submittedName>
        <fullName evidence="2">Methyltransferase</fullName>
    </submittedName>
</protein>
<dbReference type="GO" id="GO:0032259">
    <property type="term" value="P:methylation"/>
    <property type="evidence" value="ECO:0007669"/>
    <property type="project" value="UniProtKB-KW"/>
</dbReference>
<reference evidence="2 3" key="1">
    <citation type="submission" date="2022-12" db="EMBL/GenBank/DDBJ databases">
        <title>Chitinophagaceae gen. sp. nov., a new member of the family Chitinophagaceae, isolated from soil in a chemical factory.</title>
        <authorList>
            <person name="Ke Z."/>
        </authorList>
    </citation>
    <scope>NUCLEOTIDE SEQUENCE [LARGE SCALE GENOMIC DNA]</scope>
    <source>
        <strain evidence="2 3">LY-5</strain>
    </source>
</reference>
<dbReference type="RefSeq" id="WP_407032842.1">
    <property type="nucleotide sequence ID" value="NZ_JAQGEF010000032.1"/>
</dbReference>
<accession>A0ABT4UQ82</accession>